<dbReference type="EMBL" id="JAQOWY010000293">
    <property type="protein sequence ID" value="KAK1844904.1"/>
    <property type="molecule type" value="Genomic_DNA"/>
</dbReference>
<accession>A0AAD9EBE0</accession>
<reference evidence="2" key="1">
    <citation type="submission" date="2023-01" db="EMBL/GenBank/DDBJ databases">
        <title>Colletotrichum chrysophilum M932 genome sequence.</title>
        <authorList>
            <person name="Baroncelli R."/>
        </authorList>
    </citation>
    <scope>NUCLEOTIDE SEQUENCE</scope>
    <source>
        <strain evidence="2">M932</strain>
    </source>
</reference>
<keyword evidence="3" id="KW-1185">Reference proteome</keyword>
<protein>
    <submittedName>
        <fullName evidence="2">Uncharacterized protein</fullName>
    </submittedName>
</protein>
<evidence type="ECO:0000313" key="3">
    <source>
        <dbReference type="Proteomes" id="UP001243330"/>
    </source>
</evidence>
<sequence length="209" mass="23384">MPDRDNLIYKALTCATSLNAREKDIAIEAWLLAEKSHNALTSAWTASKEKVRLAENDDESKEYWAKFEGVRAQYALIDKIAQQKEQLARKWRPSKVIYIDDDEEDSARGYNDATESPPEAVEIRNIHTQKSVQTSDDMSAGCKTSTSAIPQLSLDELLRSTVSIRGHRKKQGTKRRAEGIEDDPLSVKKTSSKQVCSATTNKRATAQPS</sequence>
<feature type="region of interest" description="Disordered" evidence="1">
    <location>
        <begin position="164"/>
        <end position="209"/>
    </location>
</feature>
<proteinExistence type="predicted"/>
<name>A0AAD9EBE0_9PEZI</name>
<organism evidence="2 3">
    <name type="scientific">Colletotrichum chrysophilum</name>
    <dbReference type="NCBI Taxonomy" id="1836956"/>
    <lineage>
        <taxon>Eukaryota</taxon>
        <taxon>Fungi</taxon>
        <taxon>Dikarya</taxon>
        <taxon>Ascomycota</taxon>
        <taxon>Pezizomycotina</taxon>
        <taxon>Sordariomycetes</taxon>
        <taxon>Hypocreomycetidae</taxon>
        <taxon>Glomerellales</taxon>
        <taxon>Glomerellaceae</taxon>
        <taxon>Colletotrichum</taxon>
        <taxon>Colletotrichum gloeosporioides species complex</taxon>
    </lineage>
</organism>
<gene>
    <name evidence="2" type="ORF">CCHR01_12467</name>
</gene>
<comment type="caution">
    <text evidence="2">The sequence shown here is derived from an EMBL/GenBank/DDBJ whole genome shotgun (WGS) entry which is preliminary data.</text>
</comment>
<evidence type="ECO:0000256" key="1">
    <source>
        <dbReference type="SAM" id="MobiDB-lite"/>
    </source>
</evidence>
<feature type="compositionally biased region" description="Polar residues" evidence="1">
    <location>
        <begin position="188"/>
        <end position="209"/>
    </location>
</feature>
<evidence type="ECO:0000313" key="2">
    <source>
        <dbReference type="EMBL" id="KAK1844904.1"/>
    </source>
</evidence>
<dbReference type="Proteomes" id="UP001243330">
    <property type="component" value="Unassembled WGS sequence"/>
</dbReference>
<feature type="compositionally biased region" description="Basic residues" evidence="1">
    <location>
        <begin position="165"/>
        <end position="174"/>
    </location>
</feature>
<dbReference type="AlphaFoldDB" id="A0AAD9EBE0"/>